<evidence type="ECO:0000313" key="2">
    <source>
        <dbReference type="Proteomes" id="UP001187346"/>
    </source>
</evidence>
<dbReference type="PANTHER" id="PTHR36166:SF1">
    <property type="entry name" value="SRPBCC DOMAIN-CONTAINING PROTEIN"/>
    <property type="match status" value="1"/>
</dbReference>
<dbReference type="Pfam" id="PF10604">
    <property type="entry name" value="Polyketide_cyc2"/>
    <property type="match status" value="1"/>
</dbReference>
<keyword evidence="2" id="KW-1185">Reference proteome</keyword>
<name>A0ABU4F7X3_9ACTN</name>
<comment type="caution">
    <text evidence="1">The sequence shown here is derived from an EMBL/GenBank/DDBJ whole genome shotgun (WGS) entry which is preliminary data.</text>
</comment>
<protein>
    <submittedName>
        <fullName evidence="1">SRPBCC domain-containing protein</fullName>
    </submittedName>
</protein>
<reference evidence="1 2" key="1">
    <citation type="submission" date="2023-10" db="EMBL/GenBank/DDBJ databases">
        <title>Characterization of rhizosphere-enriched actinobacteria from wheat plants lab-grown on chernevaya soil.</title>
        <authorList>
            <person name="Tikhonova E.N."/>
            <person name="Konopkin A."/>
            <person name="Kravchenko I.K."/>
        </authorList>
    </citation>
    <scope>NUCLEOTIDE SEQUENCE [LARGE SCALE GENOMIC DNA]</scope>
    <source>
        <strain evidence="1 2">RR29</strain>
    </source>
</reference>
<evidence type="ECO:0000313" key="1">
    <source>
        <dbReference type="EMBL" id="MDV7216180.1"/>
    </source>
</evidence>
<dbReference type="InterPro" id="IPR019587">
    <property type="entry name" value="Polyketide_cyclase/dehydratase"/>
</dbReference>
<dbReference type="Proteomes" id="UP001187346">
    <property type="component" value="Unassembled WGS sequence"/>
</dbReference>
<accession>A0ABU4F7X3</accession>
<dbReference type="Gene3D" id="3.30.530.20">
    <property type="match status" value="1"/>
</dbReference>
<dbReference type="SUPFAM" id="SSF55961">
    <property type="entry name" value="Bet v1-like"/>
    <property type="match status" value="1"/>
</dbReference>
<proteinExistence type="predicted"/>
<dbReference type="CDD" id="cd07822">
    <property type="entry name" value="SRPBCC_4"/>
    <property type="match status" value="1"/>
</dbReference>
<sequence>MKETPAVSAVTRISAPVEAVWRVVVALDQYVRWHPVLSLDAKPEEVVVGAEVPGRVSDGDATAVQEVTMRIVEVKPPHRLVWEGGSLDAILGRHSFVLTQQPDGTTELTDSEEFYGATTAELVPALDQLKETYARYGAALRTRVEGLSG</sequence>
<dbReference type="InterPro" id="IPR023393">
    <property type="entry name" value="START-like_dom_sf"/>
</dbReference>
<dbReference type="EMBL" id="JAWMAJ010000023">
    <property type="protein sequence ID" value="MDV7216180.1"/>
    <property type="molecule type" value="Genomic_DNA"/>
</dbReference>
<dbReference type="RefSeq" id="WP_266866885.1">
    <property type="nucleotide sequence ID" value="NZ_JAPEMW010000001.1"/>
</dbReference>
<organism evidence="1 2">
    <name type="scientific">Streptomyces prunicolor</name>
    <dbReference type="NCBI Taxonomy" id="67348"/>
    <lineage>
        <taxon>Bacteria</taxon>
        <taxon>Bacillati</taxon>
        <taxon>Actinomycetota</taxon>
        <taxon>Actinomycetes</taxon>
        <taxon>Kitasatosporales</taxon>
        <taxon>Streptomycetaceae</taxon>
        <taxon>Streptomyces</taxon>
    </lineage>
</organism>
<gene>
    <name evidence="1" type="ORF">R5A26_09460</name>
</gene>
<dbReference type="PANTHER" id="PTHR36166">
    <property type="entry name" value="CHROMOSOME 9, WHOLE GENOME SHOTGUN SEQUENCE"/>
    <property type="match status" value="1"/>
</dbReference>